<evidence type="ECO:0000256" key="10">
    <source>
        <dbReference type="ARBA" id="ARBA00022989"/>
    </source>
</evidence>
<dbReference type="EMBL" id="MCFC01000110">
    <property type="protein sequence ID" value="ORY21457.1"/>
    <property type="molecule type" value="Genomic_DNA"/>
</dbReference>
<dbReference type="InParanoid" id="A0A1Y2AGZ6"/>
<dbReference type="PANTHER" id="PTHR15929:SF0">
    <property type="entry name" value="STORE-OPERATED CALCIUM ENTRY-ASSOCIATED REGULATORY FACTOR"/>
    <property type="match status" value="1"/>
</dbReference>
<dbReference type="Pfam" id="PF06682">
    <property type="entry name" value="SARAF"/>
    <property type="match status" value="1"/>
</dbReference>
<evidence type="ECO:0000256" key="4">
    <source>
        <dbReference type="ARBA" id="ARBA00022448"/>
    </source>
</evidence>
<dbReference type="PANTHER" id="PTHR15929">
    <property type="entry name" value="STORE-OPERATED CALCIUM ENTRY-ASSOCIATED REGULATORY FACTOR"/>
    <property type="match status" value="1"/>
</dbReference>
<keyword evidence="12" id="KW-0472">Membrane</keyword>
<evidence type="ECO:0000256" key="8">
    <source>
        <dbReference type="ARBA" id="ARBA00022824"/>
    </source>
</evidence>
<comment type="similarity">
    <text evidence="2">Belongs to the SARAF family.</text>
</comment>
<evidence type="ECO:0000313" key="14">
    <source>
        <dbReference type="EMBL" id="ORY21457.1"/>
    </source>
</evidence>
<evidence type="ECO:0000256" key="7">
    <source>
        <dbReference type="ARBA" id="ARBA00022729"/>
    </source>
</evidence>
<dbReference type="OrthoDB" id="20303at2759"/>
<protein>
    <recommendedName>
        <fullName evidence="3">Store-operated calcium entry-associated regulatory factor</fullName>
    </recommendedName>
    <alternativeName>
        <fullName evidence="13">Transmembrane protein 66</fullName>
    </alternativeName>
</protein>
<evidence type="ECO:0000256" key="3">
    <source>
        <dbReference type="ARBA" id="ARBA00016584"/>
    </source>
</evidence>
<evidence type="ECO:0000256" key="13">
    <source>
        <dbReference type="ARBA" id="ARBA00031116"/>
    </source>
</evidence>
<dbReference type="AlphaFoldDB" id="A0A1Y2AGZ6"/>
<sequence>MPHKKVAIEGIKALTFYADRKTAARRTEAIPQLQCLGKPCSKFQPPVIQCINAGLDDMGGVQWRCDTDLPSGVRLGRTDVSCEGWSRAGDKNVLQGKRLSSPVDLLY</sequence>
<keyword evidence="15" id="KW-1185">Reference proteome</keyword>
<accession>A0A1Y2AGZ6</accession>
<dbReference type="Proteomes" id="UP000193986">
    <property type="component" value="Unassembled WGS sequence"/>
</dbReference>
<organism evidence="14 15">
    <name type="scientific">Naematelia encephala</name>
    <dbReference type="NCBI Taxonomy" id="71784"/>
    <lineage>
        <taxon>Eukaryota</taxon>
        <taxon>Fungi</taxon>
        <taxon>Dikarya</taxon>
        <taxon>Basidiomycota</taxon>
        <taxon>Agaricomycotina</taxon>
        <taxon>Tremellomycetes</taxon>
        <taxon>Tremellales</taxon>
        <taxon>Naemateliaceae</taxon>
        <taxon>Naematelia</taxon>
    </lineage>
</organism>
<dbReference type="STRING" id="71784.A0A1Y2AGZ6"/>
<keyword evidence="6" id="KW-0812">Transmembrane</keyword>
<keyword evidence="10" id="KW-1133">Transmembrane helix</keyword>
<dbReference type="GO" id="GO:0005789">
    <property type="term" value="C:endoplasmic reticulum membrane"/>
    <property type="evidence" value="ECO:0007669"/>
    <property type="project" value="UniProtKB-SubCell"/>
</dbReference>
<evidence type="ECO:0000256" key="12">
    <source>
        <dbReference type="ARBA" id="ARBA00023136"/>
    </source>
</evidence>
<evidence type="ECO:0000256" key="6">
    <source>
        <dbReference type="ARBA" id="ARBA00022692"/>
    </source>
</evidence>
<comment type="subcellular location">
    <subcellularLocation>
        <location evidence="1">Endoplasmic reticulum membrane</location>
        <topology evidence="1">Single-pass type I membrane protein</topology>
    </subcellularLocation>
</comment>
<evidence type="ECO:0000256" key="9">
    <source>
        <dbReference type="ARBA" id="ARBA00022837"/>
    </source>
</evidence>
<dbReference type="GO" id="GO:2001256">
    <property type="term" value="P:regulation of store-operated calcium entry"/>
    <property type="evidence" value="ECO:0007669"/>
    <property type="project" value="InterPro"/>
</dbReference>
<keyword evidence="7" id="KW-0732">Signal</keyword>
<keyword evidence="11" id="KW-0406">Ion transport</keyword>
<dbReference type="InterPro" id="IPR009567">
    <property type="entry name" value="SARAF"/>
</dbReference>
<evidence type="ECO:0000256" key="5">
    <source>
        <dbReference type="ARBA" id="ARBA00022568"/>
    </source>
</evidence>
<dbReference type="GO" id="GO:0006816">
    <property type="term" value="P:calcium ion transport"/>
    <property type="evidence" value="ECO:0007669"/>
    <property type="project" value="UniProtKB-KW"/>
</dbReference>
<name>A0A1Y2AGZ6_9TREE</name>
<comment type="caution">
    <text evidence="14">The sequence shown here is derived from an EMBL/GenBank/DDBJ whole genome shotgun (WGS) entry which is preliminary data.</text>
</comment>
<evidence type="ECO:0000256" key="2">
    <source>
        <dbReference type="ARBA" id="ARBA00006833"/>
    </source>
</evidence>
<evidence type="ECO:0000256" key="1">
    <source>
        <dbReference type="ARBA" id="ARBA00004115"/>
    </source>
</evidence>
<keyword evidence="8" id="KW-0256">Endoplasmic reticulum</keyword>
<evidence type="ECO:0000313" key="15">
    <source>
        <dbReference type="Proteomes" id="UP000193986"/>
    </source>
</evidence>
<proteinExistence type="inferred from homology"/>
<keyword evidence="4" id="KW-0813">Transport</keyword>
<keyword evidence="9" id="KW-0106">Calcium</keyword>
<gene>
    <name evidence="14" type="ORF">BCR39DRAFT_553514</name>
</gene>
<keyword evidence="5" id="KW-0109">Calcium transport</keyword>
<reference evidence="14 15" key="1">
    <citation type="submission" date="2016-07" db="EMBL/GenBank/DDBJ databases">
        <title>Pervasive Adenine N6-methylation of Active Genes in Fungi.</title>
        <authorList>
            <consortium name="DOE Joint Genome Institute"/>
            <person name="Mondo S.J."/>
            <person name="Dannebaum R.O."/>
            <person name="Kuo R.C."/>
            <person name="Labutti K."/>
            <person name="Haridas S."/>
            <person name="Kuo A."/>
            <person name="Salamov A."/>
            <person name="Ahrendt S.R."/>
            <person name="Lipzen A."/>
            <person name="Sullivan W."/>
            <person name="Andreopoulos W.B."/>
            <person name="Clum A."/>
            <person name="Lindquist E."/>
            <person name="Daum C."/>
            <person name="Ramamoorthy G.K."/>
            <person name="Gryganskyi A."/>
            <person name="Culley D."/>
            <person name="Magnuson J.K."/>
            <person name="James T.Y."/>
            <person name="O'Malley M.A."/>
            <person name="Stajich J.E."/>
            <person name="Spatafora J.W."/>
            <person name="Visel A."/>
            <person name="Grigoriev I.V."/>
        </authorList>
    </citation>
    <scope>NUCLEOTIDE SEQUENCE [LARGE SCALE GENOMIC DNA]</scope>
    <source>
        <strain evidence="14 15">68-887.2</strain>
    </source>
</reference>
<evidence type="ECO:0000256" key="11">
    <source>
        <dbReference type="ARBA" id="ARBA00023065"/>
    </source>
</evidence>